<keyword evidence="3" id="KW-1185">Reference proteome</keyword>
<feature type="domain" description="N-acetyltransferase" evidence="1">
    <location>
        <begin position="54"/>
        <end position="129"/>
    </location>
</feature>
<dbReference type="RefSeq" id="XP_025473423.1">
    <property type="nucleotide sequence ID" value="XM_025615331.1"/>
</dbReference>
<name>A0A317XFN2_9EURO</name>
<dbReference type="EMBL" id="MSFK01000001">
    <property type="protein sequence ID" value="PWY96662.1"/>
    <property type="molecule type" value="Genomic_DNA"/>
</dbReference>
<evidence type="ECO:0000259" key="1">
    <source>
        <dbReference type="Pfam" id="PF00583"/>
    </source>
</evidence>
<protein>
    <recommendedName>
        <fullName evidence="1">N-acetyltransferase domain-containing protein</fullName>
    </recommendedName>
</protein>
<dbReference type="OrthoDB" id="2326446at2759"/>
<accession>A0A317XFN2</accession>
<dbReference type="GO" id="GO:0016747">
    <property type="term" value="F:acyltransferase activity, transferring groups other than amino-acyl groups"/>
    <property type="evidence" value="ECO:0007669"/>
    <property type="project" value="InterPro"/>
</dbReference>
<dbReference type="InterPro" id="IPR000182">
    <property type="entry name" value="GNAT_dom"/>
</dbReference>
<dbReference type="Pfam" id="PF00583">
    <property type="entry name" value="Acetyltransf_1"/>
    <property type="match status" value="1"/>
</dbReference>
<reference evidence="2 3" key="1">
    <citation type="submission" date="2016-12" db="EMBL/GenBank/DDBJ databases">
        <title>The genomes of Aspergillus section Nigri reveals drivers in fungal speciation.</title>
        <authorList>
            <consortium name="DOE Joint Genome Institute"/>
            <person name="Vesth T.C."/>
            <person name="Nybo J."/>
            <person name="Theobald S."/>
            <person name="Brandl J."/>
            <person name="Frisvad J.C."/>
            <person name="Nielsen K.F."/>
            <person name="Lyhne E.K."/>
            <person name="Kogle M.E."/>
            <person name="Kuo A."/>
            <person name="Riley R."/>
            <person name="Clum A."/>
            <person name="Nolan M."/>
            <person name="Lipzen A."/>
            <person name="Salamov A."/>
            <person name="Henrissat B."/>
            <person name="Wiebenga A."/>
            <person name="De Vries R.P."/>
            <person name="Grigoriev I.V."/>
            <person name="Mortensen U.H."/>
            <person name="Andersen M.R."/>
            <person name="Baker S.E."/>
        </authorList>
    </citation>
    <scope>NUCLEOTIDE SEQUENCE [LARGE SCALE GENOMIC DNA]</scope>
    <source>
        <strain evidence="2 3">CBS 115572</strain>
    </source>
</reference>
<dbReference type="GeneID" id="37117474"/>
<comment type="caution">
    <text evidence="2">The sequence shown here is derived from an EMBL/GenBank/DDBJ whole genome shotgun (WGS) entry which is preliminary data.</text>
</comment>
<gene>
    <name evidence="2" type="ORF">BO94DRAFT_580493</name>
</gene>
<dbReference type="CDD" id="cd04301">
    <property type="entry name" value="NAT_SF"/>
    <property type="match status" value="1"/>
</dbReference>
<sequence>MTTTKITQCHLTPINLHEQNQYTTLHHQRILCGWDSSISDLDGWKQKQVEGLKGFFWIMIPTEDKETLINAGHISLDAYTDPADPDLARSDKSLLTIQNFFILPEYQSRGLGRQVMEVVEGMARREPHGDAHCQAITLTSLSKRYWYEEKHIRDRFGPGGPPYCNQEWYERLGRRI</sequence>
<dbReference type="SUPFAM" id="SSF55729">
    <property type="entry name" value="Acyl-CoA N-acyltransferases (Nat)"/>
    <property type="match status" value="1"/>
</dbReference>
<dbReference type="Gene3D" id="3.40.630.30">
    <property type="match status" value="1"/>
</dbReference>
<dbReference type="InterPro" id="IPR016181">
    <property type="entry name" value="Acyl_CoA_acyltransferase"/>
</dbReference>
<dbReference type="AlphaFoldDB" id="A0A317XFN2"/>
<evidence type="ECO:0000313" key="3">
    <source>
        <dbReference type="Proteomes" id="UP000246702"/>
    </source>
</evidence>
<evidence type="ECO:0000313" key="2">
    <source>
        <dbReference type="EMBL" id="PWY96662.1"/>
    </source>
</evidence>
<dbReference type="Proteomes" id="UP000246702">
    <property type="component" value="Unassembled WGS sequence"/>
</dbReference>
<dbReference type="STRING" id="1450535.A0A317XFN2"/>
<organism evidence="2 3">
    <name type="scientific">Aspergillus sclerotioniger CBS 115572</name>
    <dbReference type="NCBI Taxonomy" id="1450535"/>
    <lineage>
        <taxon>Eukaryota</taxon>
        <taxon>Fungi</taxon>
        <taxon>Dikarya</taxon>
        <taxon>Ascomycota</taxon>
        <taxon>Pezizomycotina</taxon>
        <taxon>Eurotiomycetes</taxon>
        <taxon>Eurotiomycetidae</taxon>
        <taxon>Eurotiales</taxon>
        <taxon>Aspergillaceae</taxon>
        <taxon>Aspergillus</taxon>
        <taxon>Aspergillus subgen. Circumdati</taxon>
    </lineage>
</organism>
<proteinExistence type="predicted"/>